<keyword evidence="5" id="KW-0255">Endonuclease</keyword>
<feature type="region of interest" description="Disordered" evidence="3">
    <location>
        <begin position="1"/>
        <end position="28"/>
    </location>
</feature>
<evidence type="ECO:0000259" key="4">
    <source>
        <dbReference type="Pfam" id="PF12928"/>
    </source>
</evidence>
<dbReference type="InterPro" id="IPR024337">
    <property type="entry name" value="tRNA_splic_suSen54"/>
</dbReference>
<dbReference type="Pfam" id="PF12928">
    <property type="entry name" value="tRNA_int_end_N2"/>
    <property type="match status" value="1"/>
</dbReference>
<dbReference type="EMBL" id="MVGC01000098">
    <property type="protein sequence ID" value="RJE23990.1"/>
    <property type="molecule type" value="Genomic_DNA"/>
</dbReference>
<evidence type="ECO:0000313" key="5">
    <source>
        <dbReference type="EMBL" id="RJE23990.1"/>
    </source>
</evidence>
<dbReference type="STRING" id="2070753.A0A3A2ZN12"/>
<feature type="compositionally biased region" description="Pro residues" evidence="3">
    <location>
        <begin position="106"/>
        <end position="116"/>
    </location>
</feature>
<gene>
    <name evidence="5" type="ORF">PHISCL_03696</name>
</gene>
<comment type="similarity">
    <text evidence="1">Belongs to the SEN54 family.</text>
</comment>
<protein>
    <submittedName>
        <fullName evidence="5">tRNA splicing endonuclease subunit</fullName>
    </submittedName>
</protein>
<feature type="compositionally biased region" description="Polar residues" evidence="3">
    <location>
        <begin position="45"/>
        <end position="54"/>
    </location>
</feature>
<feature type="domain" description="tRNA-splicing endonuclease subunit Sen54 N-terminal" evidence="4">
    <location>
        <begin position="83"/>
        <end position="188"/>
    </location>
</feature>
<evidence type="ECO:0000256" key="1">
    <source>
        <dbReference type="ARBA" id="ARBA00005736"/>
    </source>
</evidence>
<evidence type="ECO:0000256" key="3">
    <source>
        <dbReference type="SAM" id="MobiDB-lite"/>
    </source>
</evidence>
<reference evidence="6" key="1">
    <citation type="submission" date="2017-02" db="EMBL/GenBank/DDBJ databases">
        <authorList>
            <person name="Tafer H."/>
            <person name="Lopandic K."/>
        </authorList>
    </citation>
    <scope>NUCLEOTIDE SEQUENCE [LARGE SCALE GENOMIC DNA]</scope>
    <source>
        <strain evidence="6">CBS 366.77</strain>
    </source>
</reference>
<dbReference type="GO" id="GO:0004519">
    <property type="term" value="F:endonuclease activity"/>
    <property type="evidence" value="ECO:0007669"/>
    <property type="project" value="UniProtKB-KW"/>
</dbReference>
<evidence type="ECO:0000313" key="6">
    <source>
        <dbReference type="Proteomes" id="UP000266188"/>
    </source>
</evidence>
<name>A0A3A2ZN12_9EURO</name>
<keyword evidence="5" id="KW-0378">Hydrolase</keyword>
<dbReference type="PANTHER" id="PTHR21027:SF1">
    <property type="entry name" value="TRNA-SPLICING ENDONUCLEASE SUBUNIT SEN54"/>
    <property type="match status" value="1"/>
</dbReference>
<dbReference type="GO" id="GO:0000379">
    <property type="term" value="P:tRNA-type intron splice site recognition and cleavage"/>
    <property type="evidence" value="ECO:0007669"/>
    <property type="project" value="TreeGrafter"/>
</dbReference>
<accession>A0A3A2ZN12</accession>
<organism evidence="5 6">
    <name type="scientific">Aspergillus sclerotialis</name>
    <dbReference type="NCBI Taxonomy" id="2070753"/>
    <lineage>
        <taxon>Eukaryota</taxon>
        <taxon>Fungi</taxon>
        <taxon>Dikarya</taxon>
        <taxon>Ascomycota</taxon>
        <taxon>Pezizomycotina</taxon>
        <taxon>Eurotiomycetes</taxon>
        <taxon>Eurotiomycetidae</taxon>
        <taxon>Eurotiales</taxon>
        <taxon>Aspergillaceae</taxon>
        <taxon>Aspergillus</taxon>
        <taxon>Aspergillus subgen. Polypaecilum</taxon>
    </lineage>
</organism>
<feature type="region of interest" description="Disordered" evidence="3">
    <location>
        <begin position="101"/>
        <end position="136"/>
    </location>
</feature>
<comment type="caution">
    <text evidence="5">The sequence shown here is derived from an EMBL/GenBank/DDBJ whole genome shotgun (WGS) entry which is preliminary data.</text>
</comment>
<keyword evidence="2" id="KW-0819">tRNA processing</keyword>
<feature type="region of interest" description="Disordered" evidence="3">
    <location>
        <begin position="422"/>
        <end position="443"/>
    </location>
</feature>
<dbReference type="AlphaFoldDB" id="A0A3A2ZN12"/>
<feature type="region of interest" description="Disordered" evidence="3">
    <location>
        <begin position="45"/>
        <end position="67"/>
    </location>
</feature>
<dbReference type="OrthoDB" id="408683at2759"/>
<dbReference type="GO" id="GO:0000214">
    <property type="term" value="C:tRNA-intron endonuclease complex"/>
    <property type="evidence" value="ECO:0007669"/>
    <property type="project" value="TreeGrafter"/>
</dbReference>
<keyword evidence="6" id="KW-1185">Reference proteome</keyword>
<dbReference type="InterPro" id="IPR024336">
    <property type="entry name" value="tRNA_splic_suSen54_N"/>
</dbReference>
<dbReference type="Proteomes" id="UP000266188">
    <property type="component" value="Unassembled WGS sequence"/>
</dbReference>
<feature type="compositionally biased region" description="Basic residues" evidence="3">
    <location>
        <begin position="432"/>
        <end position="443"/>
    </location>
</feature>
<evidence type="ECO:0000256" key="2">
    <source>
        <dbReference type="ARBA" id="ARBA00022694"/>
    </source>
</evidence>
<keyword evidence="5" id="KW-0540">Nuclease</keyword>
<sequence>MADADEAAIHSSSTPSTQEDTDLDDETQDFRILNNLTFARILTGTSLSDPSNASLPRRGEKDFEPNPTLHQADILSASRNAMHNALAHPRLHFPKARIIAVYSPDGPTPPPAPKNPEPSSQETGSETPARGPKKGTGIVIHPDACAYVINPKGQHFKSLGQADSWGRVWLLPEEALYLLERGTLDIRWPCSMTGEDGEGPSELPMSLQAAYTCFIGRDGLTVERFSVFSGLRRLGYVVSRAPGWYDSEEEVTGAVQARQWPSINGLFGKFWDWFYSSNSTATGPVAGLGIHRSYNDIFRKLAIIPWYDPVTPKPPQRTTPPFRVVYHIYKPSTTFKKTAPPPPDFRVAVINAQTQPTIPTLSQLGALLESTPLDPPRGEKMSRLLYMRLRHGYRNVVLAIVDHGVVSYLRMGDAAFGKERIYDKGGLNGPKKGGHLHPKGNGR</sequence>
<dbReference type="PANTHER" id="PTHR21027">
    <property type="entry name" value="TRNA-SPLICING ENDONUCLEASE SUBUNIT SEN54"/>
    <property type="match status" value="1"/>
</dbReference>
<proteinExistence type="inferred from homology"/>